<dbReference type="SUPFAM" id="SSF88946">
    <property type="entry name" value="Sigma2 domain of RNA polymerase sigma factors"/>
    <property type="match status" value="1"/>
</dbReference>
<dbReference type="InterPro" id="IPR039425">
    <property type="entry name" value="RNA_pol_sigma-70-like"/>
</dbReference>
<dbReference type="Gene3D" id="1.10.1740.10">
    <property type="match status" value="1"/>
</dbReference>
<evidence type="ECO:0000313" key="9">
    <source>
        <dbReference type="Proteomes" id="UP000215506"/>
    </source>
</evidence>
<dbReference type="Pfam" id="PF08281">
    <property type="entry name" value="Sigma70_r4_2"/>
    <property type="match status" value="1"/>
</dbReference>
<evidence type="ECO:0000313" key="8">
    <source>
        <dbReference type="EMBL" id="OXR47767.1"/>
    </source>
</evidence>
<accession>A0A231HGB8</accession>
<organism evidence="8 9">
    <name type="scientific">Nocardia cerradoensis</name>
    <dbReference type="NCBI Taxonomy" id="85688"/>
    <lineage>
        <taxon>Bacteria</taxon>
        <taxon>Bacillati</taxon>
        <taxon>Actinomycetota</taxon>
        <taxon>Actinomycetes</taxon>
        <taxon>Mycobacteriales</taxon>
        <taxon>Nocardiaceae</taxon>
        <taxon>Nocardia</taxon>
    </lineage>
</organism>
<keyword evidence="3" id="KW-0731">Sigma factor</keyword>
<proteinExistence type="inferred from homology"/>
<dbReference type="InterPro" id="IPR013324">
    <property type="entry name" value="RNA_pol_sigma_r3/r4-like"/>
</dbReference>
<dbReference type="PANTHER" id="PTHR43133">
    <property type="entry name" value="RNA POLYMERASE ECF-TYPE SIGMA FACTO"/>
    <property type="match status" value="1"/>
</dbReference>
<feature type="domain" description="RNA polymerase sigma factor 70 region 4 type 2" evidence="7">
    <location>
        <begin position="148"/>
        <end position="189"/>
    </location>
</feature>
<sequence length="202" mass="22536">MDIDQRYRQSSSTTITAAELATLLHKSAAGDAESFAAFYRSTNARLMARLTAILRSPGLAQEVSQEVYLQAWSAAGDYDAGRASPMAWLMMFAHRRAVDRVRSEQSLADRERAFGRGQYQPECDVVFDEVTQRLDERSVAGEVHRLGHRQREAILLAFYGGRTYPEVAQDLGIPLPTAKARIRAGLKTLGSRLSEKSRDETK</sequence>
<feature type="domain" description="RNA polymerase sigma-70 region 2" evidence="6">
    <location>
        <begin position="39"/>
        <end position="105"/>
    </location>
</feature>
<keyword evidence="2" id="KW-0805">Transcription regulation</keyword>
<dbReference type="GO" id="GO:0016987">
    <property type="term" value="F:sigma factor activity"/>
    <property type="evidence" value="ECO:0007669"/>
    <property type="project" value="UniProtKB-KW"/>
</dbReference>
<dbReference type="InterPro" id="IPR007627">
    <property type="entry name" value="RNA_pol_sigma70_r2"/>
</dbReference>
<dbReference type="AlphaFoldDB" id="A0A231HGB8"/>
<evidence type="ECO:0000256" key="4">
    <source>
        <dbReference type="ARBA" id="ARBA00023125"/>
    </source>
</evidence>
<dbReference type="EMBL" id="NGAF01000001">
    <property type="protein sequence ID" value="OXR47767.1"/>
    <property type="molecule type" value="Genomic_DNA"/>
</dbReference>
<dbReference type="GO" id="GO:0006352">
    <property type="term" value="P:DNA-templated transcription initiation"/>
    <property type="evidence" value="ECO:0007669"/>
    <property type="project" value="InterPro"/>
</dbReference>
<dbReference type="SUPFAM" id="SSF88659">
    <property type="entry name" value="Sigma3 and sigma4 domains of RNA polymerase sigma factors"/>
    <property type="match status" value="1"/>
</dbReference>
<comment type="caution">
    <text evidence="8">The sequence shown here is derived from an EMBL/GenBank/DDBJ whole genome shotgun (WGS) entry which is preliminary data.</text>
</comment>
<dbReference type="NCBIfam" id="TIGR02937">
    <property type="entry name" value="sigma70-ECF"/>
    <property type="match status" value="1"/>
</dbReference>
<dbReference type="Gene3D" id="1.10.10.10">
    <property type="entry name" value="Winged helix-like DNA-binding domain superfamily/Winged helix DNA-binding domain"/>
    <property type="match status" value="1"/>
</dbReference>
<evidence type="ECO:0000256" key="2">
    <source>
        <dbReference type="ARBA" id="ARBA00023015"/>
    </source>
</evidence>
<dbReference type="Pfam" id="PF04542">
    <property type="entry name" value="Sigma70_r2"/>
    <property type="match status" value="1"/>
</dbReference>
<reference evidence="8 9" key="1">
    <citation type="submission" date="2017-07" db="EMBL/GenBank/DDBJ databases">
        <title>First draft Genome Sequence of Nocardia cerradoensis isolated from human infection.</title>
        <authorList>
            <person name="Carrasco G."/>
        </authorList>
    </citation>
    <scope>NUCLEOTIDE SEQUENCE [LARGE SCALE GENOMIC DNA]</scope>
    <source>
        <strain evidence="8 9">CNM20130759</strain>
    </source>
</reference>
<dbReference type="Proteomes" id="UP000215506">
    <property type="component" value="Unassembled WGS sequence"/>
</dbReference>
<dbReference type="InterPro" id="IPR036388">
    <property type="entry name" value="WH-like_DNA-bd_sf"/>
</dbReference>
<dbReference type="InterPro" id="IPR013249">
    <property type="entry name" value="RNA_pol_sigma70_r4_t2"/>
</dbReference>
<keyword evidence="9" id="KW-1185">Reference proteome</keyword>
<dbReference type="PANTHER" id="PTHR43133:SF66">
    <property type="entry name" value="ECF RNA POLYMERASE SIGMA FACTOR SIGK"/>
    <property type="match status" value="1"/>
</dbReference>
<dbReference type="InterPro" id="IPR014284">
    <property type="entry name" value="RNA_pol_sigma-70_dom"/>
</dbReference>
<evidence type="ECO:0000256" key="5">
    <source>
        <dbReference type="ARBA" id="ARBA00023163"/>
    </source>
</evidence>
<protein>
    <submittedName>
        <fullName evidence="8">ECF RNA polymerase sigma factor SigK</fullName>
    </submittedName>
</protein>
<comment type="similarity">
    <text evidence="1">Belongs to the sigma-70 factor family. ECF subfamily.</text>
</comment>
<name>A0A231HGB8_9NOCA</name>
<keyword evidence="4" id="KW-0238">DNA-binding</keyword>
<evidence type="ECO:0000256" key="3">
    <source>
        <dbReference type="ARBA" id="ARBA00023082"/>
    </source>
</evidence>
<evidence type="ECO:0000259" key="7">
    <source>
        <dbReference type="Pfam" id="PF08281"/>
    </source>
</evidence>
<dbReference type="InterPro" id="IPR013325">
    <property type="entry name" value="RNA_pol_sigma_r2"/>
</dbReference>
<evidence type="ECO:0000259" key="6">
    <source>
        <dbReference type="Pfam" id="PF04542"/>
    </source>
</evidence>
<gene>
    <name evidence="8" type="primary">sigK_1</name>
    <name evidence="8" type="ORF">B7C42_00892</name>
</gene>
<dbReference type="GO" id="GO:0003677">
    <property type="term" value="F:DNA binding"/>
    <property type="evidence" value="ECO:0007669"/>
    <property type="project" value="UniProtKB-KW"/>
</dbReference>
<keyword evidence="5" id="KW-0804">Transcription</keyword>
<evidence type="ECO:0000256" key="1">
    <source>
        <dbReference type="ARBA" id="ARBA00010641"/>
    </source>
</evidence>
<dbReference type="RefSeq" id="WP_039780032.1">
    <property type="nucleotide sequence ID" value="NZ_JAAXOR010000001.1"/>
</dbReference>